<keyword evidence="6 7" id="KW-0472">Membrane</keyword>
<evidence type="ECO:0000256" key="7">
    <source>
        <dbReference type="RuleBase" id="RU363032"/>
    </source>
</evidence>
<evidence type="ECO:0000259" key="8">
    <source>
        <dbReference type="PROSITE" id="PS50928"/>
    </source>
</evidence>
<keyword evidence="3" id="KW-1003">Cell membrane</keyword>
<dbReference type="Pfam" id="PF00528">
    <property type="entry name" value="BPD_transp_1"/>
    <property type="match status" value="1"/>
</dbReference>
<evidence type="ECO:0000256" key="3">
    <source>
        <dbReference type="ARBA" id="ARBA00022475"/>
    </source>
</evidence>
<evidence type="ECO:0000256" key="4">
    <source>
        <dbReference type="ARBA" id="ARBA00022692"/>
    </source>
</evidence>
<feature type="transmembrane region" description="Helical" evidence="7">
    <location>
        <begin position="197"/>
        <end position="216"/>
    </location>
</feature>
<protein>
    <submittedName>
        <fullName evidence="9">Peptide/nickel transport system permease protein</fullName>
    </submittedName>
</protein>
<dbReference type="EMBL" id="QJSX01000006">
    <property type="protein sequence ID" value="PYE54258.1"/>
    <property type="molecule type" value="Genomic_DNA"/>
</dbReference>
<dbReference type="Pfam" id="PF19300">
    <property type="entry name" value="BPD_transp_1_N"/>
    <property type="match status" value="1"/>
</dbReference>
<sequence>MSTYIARRLLQMIPLLLVVSFVLFLLTDLQPGDPVDQLRLSNPKITAEDVARLRAAYGLDQPVAVRFARWLGRAVQGDLGYSQQYFMPASQYIFQERLPNTLVLSGLAFLVSVLVAIPLGIFSALRQYTIADYVLTFFSFIGFSLPVFWLGIMLIYLFAVQFPTWTNGVVSLPAGGFNTPGMETAAAWDSFIDRFKYLVLPVFTLSFIQIAAWTRFMRASLLEVINQDFVRTAKAKGLSQRVVTYKHAVRNAIIPMVTLFGLSIPGLLGGATLTETVFSWPGMGRAIFDSLVSKDFNIVMAALTFLALMTALFNLLADLAYAVVDPRIRYS</sequence>
<keyword evidence="2 7" id="KW-0813">Transport</keyword>
<comment type="similarity">
    <text evidence="7">Belongs to the binding-protein-dependent transport system permease family.</text>
</comment>
<name>A0A318SD19_9DEIO</name>
<dbReference type="PANTHER" id="PTHR43163">
    <property type="entry name" value="DIPEPTIDE TRANSPORT SYSTEM PERMEASE PROTEIN DPPB-RELATED"/>
    <property type="match status" value="1"/>
</dbReference>
<dbReference type="Proteomes" id="UP000248326">
    <property type="component" value="Unassembled WGS sequence"/>
</dbReference>
<dbReference type="CDD" id="cd06261">
    <property type="entry name" value="TM_PBP2"/>
    <property type="match status" value="1"/>
</dbReference>
<dbReference type="SUPFAM" id="SSF161098">
    <property type="entry name" value="MetI-like"/>
    <property type="match status" value="1"/>
</dbReference>
<gene>
    <name evidence="9" type="ORF">DES52_106224</name>
</gene>
<accession>A0A318SD19</accession>
<proteinExistence type="inferred from homology"/>
<keyword evidence="4 7" id="KW-0812">Transmembrane</keyword>
<feature type="transmembrane region" description="Helical" evidence="7">
    <location>
        <begin position="298"/>
        <end position="324"/>
    </location>
</feature>
<dbReference type="AlphaFoldDB" id="A0A318SD19"/>
<organism evidence="9 10">
    <name type="scientific">Deinococcus yavapaiensis KR-236</name>
    <dbReference type="NCBI Taxonomy" id="694435"/>
    <lineage>
        <taxon>Bacteria</taxon>
        <taxon>Thermotogati</taxon>
        <taxon>Deinococcota</taxon>
        <taxon>Deinococci</taxon>
        <taxon>Deinococcales</taxon>
        <taxon>Deinococcaceae</taxon>
        <taxon>Deinococcus</taxon>
    </lineage>
</organism>
<evidence type="ECO:0000256" key="5">
    <source>
        <dbReference type="ARBA" id="ARBA00022989"/>
    </source>
</evidence>
<evidence type="ECO:0000313" key="10">
    <source>
        <dbReference type="Proteomes" id="UP000248326"/>
    </source>
</evidence>
<comment type="caution">
    <text evidence="9">The sequence shown here is derived from an EMBL/GenBank/DDBJ whole genome shotgun (WGS) entry which is preliminary data.</text>
</comment>
<dbReference type="GO" id="GO:0055085">
    <property type="term" value="P:transmembrane transport"/>
    <property type="evidence" value="ECO:0007669"/>
    <property type="project" value="InterPro"/>
</dbReference>
<feature type="domain" description="ABC transmembrane type-1" evidence="8">
    <location>
        <begin position="98"/>
        <end position="317"/>
    </location>
</feature>
<comment type="subcellular location">
    <subcellularLocation>
        <location evidence="1 7">Cell membrane</location>
        <topology evidence="1 7">Multi-pass membrane protein</topology>
    </subcellularLocation>
</comment>
<dbReference type="PANTHER" id="PTHR43163:SF6">
    <property type="entry name" value="DIPEPTIDE TRANSPORT SYSTEM PERMEASE PROTEIN DPPB-RELATED"/>
    <property type="match status" value="1"/>
</dbReference>
<evidence type="ECO:0000256" key="2">
    <source>
        <dbReference type="ARBA" id="ARBA00022448"/>
    </source>
</evidence>
<feature type="transmembrane region" description="Helical" evidence="7">
    <location>
        <begin position="134"/>
        <end position="159"/>
    </location>
</feature>
<dbReference type="InterPro" id="IPR045621">
    <property type="entry name" value="BPD_transp_1_N"/>
</dbReference>
<evidence type="ECO:0000256" key="6">
    <source>
        <dbReference type="ARBA" id="ARBA00023136"/>
    </source>
</evidence>
<dbReference type="InterPro" id="IPR000515">
    <property type="entry name" value="MetI-like"/>
</dbReference>
<evidence type="ECO:0000313" key="9">
    <source>
        <dbReference type="EMBL" id="PYE54258.1"/>
    </source>
</evidence>
<feature type="transmembrane region" description="Helical" evidence="7">
    <location>
        <begin position="253"/>
        <end position="278"/>
    </location>
</feature>
<dbReference type="Gene3D" id="1.10.3720.10">
    <property type="entry name" value="MetI-like"/>
    <property type="match status" value="1"/>
</dbReference>
<feature type="transmembrane region" description="Helical" evidence="7">
    <location>
        <begin position="102"/>
        <end position="122"/>
    </location>
</feature>
<dbReference type="OrthoDB" id="9773221at2"/>
<dbReference type="PROSITE" id="PS50928">
    <property type="entry name" value="ABC_TM1"/>
    <property type="match status" value="1"/>
</dbReference>
<dbReference type="InterPro" id="IPR035906">
    <property type="entry name" value="MetI-like_sf"/>
</dbReference>
<evidence type="ECO:0000256" key="1">
    <source>
        <dbReference type="ARBA" id="ARBA00004651"/>
    </source>
</evidence>
<reference evidence="9 10" key="1">
    <citation type="submission" date="2018-06" db="EMBL/GenBank/DDBJ databases">
        <title>Genomic Encyclopedia of Type Strains, Phase IV (KMG-IV): sequencing the most valuable type-strain genomes for metagenomic binning, comparative biology and taxonomic classification.</title>
        <authorList>
            <person name="Goeker M."/>
        </authorList>
    </citation>
    <scope>NUCLEOTIDE SEQUENCE [LARGE SCALE GENOMIC DNA]</scope>
    <source>
        <strain evidence="9 10">DSM 18048</strain>
    </source>
</reference>
<dbReference type="GO" id="GO:0005886">
    <property type="term" value="C:plasma membrane"/>
    <property type="evidence" value="ECO:0007669"/>
    <property type="project" value="UniProtKB-SubCell"/>
</dbReference>
<keyword evidence="10" id="KW-1185">Reference proteome</keyword>
<keyword evidence="5 7" id="KW-1133">Transmembrane helix</keyword>
<dbReference type="RefSeq" id="WP_110886628.1">
    <property type="nucleotide sequence ID" value="NZ_QJSX01000006.1"/>
</dbReference>